<evidence type="ECO:0000256" key="1">
    <source>
        <dbReference type="SAM" id="MobiDB-lite"/>
    </source>
</evidence>
<dbReference type="InParanoid" id="A0A2P6NVG3"/>
<protein>
    <submittedName>
        <fullName evidence="2">Uncharacterized protein</fullName>
    </submittedName>
</protein>
<organism evidence="2 3">
    <name type="scientific">Planoprotostelium fungivorum</name>
    <dbReference type="NCBI Taxonomy" id="1890364"/>
    <lineage>
        <taxon>Eukaryota</taxon>
        <taxon>Amoebozoa</taxon>
        <taxon>Evosea</taxon>
        <taxon>Variosea</taxon>
        <taxon>Cavosteliida</taxon>
        <taxon>Cavosteliaceae</taxon>
        <taxon>Planoprotostelium</taxon>
    </lineage>
</organism>
<feature type="region of interest" description="Disordered" evidence="1">
    <location>
        <begin position="197"/>
        <end position="217"/>
    </location>
</feature>
<dbReference type="STRING" id="1890364.A0A2P6NVG3"/>
<name>A0A2P6NVG3_9EUKA</name>
<keyword evidence="3" id="KW-1185">Reference proteome</keyword>
<proteinExistence type="predicted"/>
<evidence type="ECO:0000313" key="3">
    <source>
        <dbReference type="Proteomes" id="UP000241769"/>
    </source>
</evidence>
<dbReference type="AlphaFoldDB" id="A0A2P6NVG3"/>
<feature type="compositionally biased region" description="Basic and acidic residues" evidence="1">
    <location>
        <begin position="197"/>
        <end position="206"/>
    </location>
</feature>
<reference evidence="2 3" key="1">
    <citation type="journal article" date="2018" name="Genome Biol. Evol.">
        <title>Multiple Roots of Fruiting Body Formation in Amoebozoa.</title>
        <authorList>
            <person name="Hillmann F."/>
            <person name="Forbes G."/>
            <person name="Novohradska S."/>
            <person name="Ferling I."/>
            <person name="Riege K."/>
            <person name="Groth M."/>
            <person name="Westermann M."/>
            <person name="Marz M."/>
            <person name="Spaller T."/>
            <person name="Winckler T."/>
            <person name="Schaap P."/>
            <person name="Glockner G."/>
        </authorList>
    </citation>
    <scope>NUCLEOTIDE SEQUENCE [LARGE SCALE GENOMIC DNA]</scope>
    <source>
        <strain evidence="2 3">Jena</strain>
    </source>
</reference>
<dbReference type="EMBL" id="MDYQ01000017">
    <property type="protein sequence ID" value="PRP87848.1"/>
    <property type="molecule type" value="Genomic_DNA"/>
</dbReference>
<dbReference type="Proteomes" id="UP000241769">
    <property type="component" value="Unassembled WGS sequence"/>
</dbReference>
<evidence type="ECO:0000313" key="2">
    <source>
        <dbReference type="EMBL" id="PRP87848.1"/>
    </source>
</evidence>
<sequence>MEERDRYLSRLAVDIQMLAHNKVFHHFYHWTSRLPSLVMERLQKHIHTLMAIGAPWIRCPKIICGRTGRTRVSSSCSPSKNERNSFGRPFLFPMQPPHEPSSKVPLTFLRNEYPNGGADVKVAGRIFDDGYMLGRDLAVLEPLPLICIYGVDVLTETNYLYRIHPTKALVIEENAPTGSVEGQTTIKGIVYEIEDRPQERIEKEPPGRNSNRSGEGSLGCRSLSYCNKWKDKLELECRELKNVEHRAIT</sequence>
<accession>A0A2P6NVG3</accession>
<gene>
    <name evidence="2" type="ORF">PROFUN_04322</name>
</gene>
<dbReference type="OrthoDB" id="190846at2759"/>
<comment type="caution">
    <text evidence="2">The sequence shown here is derived from an EMBL/GenBank/DDBJ whole genome shotgun (WGS) entry which is preliminary data.</text>
</comment>